<evidence type="ECO:0000256" key="3">
    <source>
        <dbReference type="ARBA" id="ARBA00022692"/>
    </source>
</evidence>
<feature type="transmembrane region" description="Helical" evidence="6">
    <location>
        <begin position="87"/>
        <end position="109"/>
    </location>
</feature>
<proteinExistence type="inferred from homology"/>
<feature type="transmembrane region" description="Helical" evidence="6">
    <location>
        <begin position="147"/>
        <end position="164"/>
    </location>
</feature>
<evidence type="ECO:0000256" key="2">
    <source>
        <dbReference type="ARBA" id="ARBA00007375"/>
    </source>
</evidence>
<dbReference type="AlphaFoldDB" id="A0A1I4CM80"/>
<comment type="similarity">
    <text evidence="2">Belongs to the TMEM86 family.</text>
</comment>
<evidence type="ECO:0000313" key="8">
    <source>
        <dbReference type="Proteomes" id="UP000198851"/>
    </source>
</evidence>
<gene>
    <name evidence="7" type="ORF">SAMN04488036_102376</name>
</gene>
<feature type="transmembrane region" description="Helical" evidence="6">
    <location>
        <begin position="170"/>
        <end position="189"/>
    </location>
</feature>
<dbReference type="EMBL" id="FOSZ01000002">
    <property type="protein sequence ID" value="SFK82392.1"/>
    <property type="molecule type" value="Genomic_DNA"/>
</dbReference>
<dbReference type="Proteomes" id="UP000198851">
    <property type="component" value="Unassembled WGS sequence"/>
</dbReference>
<sequence>MTPFEIIALRQTLKFVFLAVGLIATLIYAVFFCHRPPSRAKTIVKAIPMPAFAAAAWISFGHPAVTIALLLSAVGDIALSRDGERPFLIGLIAFATAHVAFIIHFWTIGAGPLDAPWYLIAAIALFALSTERWLIPFTGDMRWPVRIYVVLIALMGLTALGLPTMPLATIGAFAFLASDTILSLQLFRMSDTSRLQRPASVALWLLYAGGQFLILAGSGWATPLF</sequence>
<evidence type="ECO:0000256" key="4">
    <source>
        <dbReference type="ARBA" id="ARBA00022989"/>
    </source>
</evidence>
<dbReference type="GO" id="GO:0016787">
    <property type="term" value="F:hydrolase activity"/>
    <property type="evidence" value="ECO:0007669"/>
    <property type="project" value="TreeGrafter"/>
</dbReference>
<dbReference type="PANTHER" id="PTHR31885">
    <property type="entry name" value="GH04784P"/>
    <property type="match status" value="1"/>
</dbReference>
<dbReference type="PANTHER" id="PTHR31885:SF6">
    <property type="entry name" value="GH04784P"/>
    <property type="match status" value="1"/>
</dbReference>
<evidence type="ECO:0000256" key="6">
    <source>
        <dbReference type="SAM" id="Phobius"/>
    </source>
</evidence>
<protein>
    <submittedName>
        <fullName evidence="7">YhhN-like protein</fullName>
    </submittedName>
</protein>
<dbReference type="InterPro" id="IPR012506">
    <property type="entry name" value="TMEM86B-like"/>
</dbReference>
<keyword evidence="3 6" id="KW-0812">Transmembrane</keyword>
<dbReference type="OrthoDB" id="345840at2"/>
<dbReference type="Pfam" id="PF07947">
    <property type="entry name" value="YhhN"/>
    <property type="match status" value="1"/>
</dbReference>
<feature type="transmembrane region" description="Helical" evidence="6">
    <location>
        <begin position="115"/>
        <end position="135"/>
    </location>
</feature>
<dbReference type="STRING" id="1280847.SAMN04488036_102376"/>
<keyword evidence="5 6" id="KW-0472">Membrane</keyword>
<comment type="subcellular location">
    <subcellularLocation>
        <location evidence="1">Membrane</location>
        <topology evidence="1">Multi-pass membrane protein</topology>
    </subcellularLocation>
</comment>
<feature type="transmembrane region" description="Helical" evidence="6">
    <location>
        <begin position="12"/>
        <end position="31"/>
    </location>
</feature>
<evidence type="ECO:0000256" key="1">
    <source>
        <dbReference type="ARBA" id="ARBA00004141"/>
    </source>
</evidence>
<dbReference type="GO" id="GO:0016020">
    <property type="term" value="C:membrane"/>
    <property type="evidence" value="ECO:0007669"/>
    <property type="project" value="UniProtKB-SubCell"/>
</dbReference>
<accession>A0A1I4CM80</accession>
<keyword evidence="8" id="KW-1185">Reference proteome</keyword>
<feature type="transmembrane region" description="Helical" evidence="6">
    <location>
        <begin position="51"/>
        <end position="75"/>
    </location>
</feature>
<reference evidence="8" key="1">
    <citation type="submission" date="2016-10" db="EMBL/GenBank/DDBJ databases">
        <authorList>
            <person name="Varghese N."/>
            <person name="Submissions S."/>
        </authorList>
    </citation>
    <scope>NUCLEOTIDE SEQUENCE [LARGE SCALE GENOMIC DNA]</scope>
    <source>
        <strain evidence="8">DSM 28453</strain>
    </source>
</reference>
<feature type="transmembrane region" description="Helical" evidence="6">
    <location>
        <begin position="201"/>
        <end position="221"/>
    </location>
</feature>
<keyword evidence="4 6" id="KW-1133">Transmembrane helix</keyword>
<evidence type="ECO:0000256" key="5">
    <source>
        <dbReference type="ARBA" id="ARBA00023136"/>
    </source>
</evidence>
<dbReference type="RefSeq" id="WP_093322239.1">
    <property type="nucleotide sequence ID" value="NZ_FOSZ01000002.1"/>
</dbReference>
<name>A0A1I4CM80_9RHOB</name>
<organism evidence="7 8">
    <name type="scientific">Shimia haliotis</name>
    <dbReference type="NCBI Taxonomy" id="1280847"/>
    <lineage>
        <taxon>Bacteria</taxon>
        <taxon>Pseudomonadati</taxon>
        <taxon>Pseudomonadota</taxon>
        <taxon>Alphaproteobacteria</taxon>
        <taxon>Rhodobacterales</taxon>
        <taxon>Roseobacteraceae</taxon>
    </lineage>
</organism>
<evidence type="ECO:0000313" key="7">
    <source>
        <dbReference type="EMBL" id="SFK82392.1"/>
    </source>
</evidence>